<gene>
    <name evidence="6" type="primary">Vps13_1</name>
    <name evidence="6" type="ORF">Bhyg_06086</name>
</gene>
<comment type="similarity">
    <text evidence="1">Belongs to the VPS13 family.</text>
</comment>
<dbReference type="OrthoDB" id="428159at2759"/>
<feature type="domain" description="Vacuolar protein sorting-associated protein 13 VPS13 adaptor binding" evidence="4">
    <location>
        <begin position="1104"/>
        <end position="1658"/>
    </location>
</feature>
<dbReference type="InterPro" id="IPR056747">
    <property type="entry name" value="VPS13-like_M"/>
</dbReference>
<dbReference type="Proteomes" id="UP001151699">
    <property type="component" value="Chromosome B"/>
</dbReference>
<dbReference type="Pfam" id="PF25036">
    <property type="entry name" value="VPS13_VAB"/>
    <property type="match status" value="1"/>
</dbReference>
<keyword evidence="7" id="KW-1185">Reference proteome</keyword>
<dbReference type="Pfam" id="PF25033">
    <property type="entry name" value="VPS13_M"/>
    <property type="match status" value="1"/>
</dbReference>
<feature type="compositionally biased region" description="Basic and acidic residues" evidence="2">
    <location>
        <begin position="1309"/>
        <end position="1318"/>
    </location>
</feature>
<evidence type="ECO:0000313" key="7">
    <source>
        <dbReference type="Proteomes" id="UP001151699"/>
    </source>
</evidence>
<dbReference type="PANTHER" id="PTHR16166:SF93">
    <property type="entry name" value="INTERMEMBRANE LIPID TRANSFER PROTEIN VPS13"/>
    <property type="match status" value="1"/>
</dbReference>
<dbReference type="PANTHER" id="PTHR16166">
    <property type="entry name" value="VACUOLAR PROTEIN SORTING-ASSOCIATED PROTEIN VPS13"/>
    <property type="match status" value="1"/>
</dbReference>
<dbReference type="InterPro" id="IPR026847">
    <property type="entry name" value="VPS13"/>
</dbReference>
<feature type="domain" description="Intermembrane lipid transfer protein VPS13-like C-terminal" evidence="5">
    <location>
        <begin position="2232"/>
        <end position="2353"/>
    </location>
</feature>
<accession>A0A9Q0N1I2</accession>
<sequence length="2377" mass="265352">MIETPCYGDLCGYLFSLQYTNANKTSPEFTTKYKSVEQLIEINFAVLILRLHQEGLTELLQIANDFQTKLDKVMNPPGKDRIASAGDPVRNVLETIAEEPEVATVSSKVSRGAASLVDSIKTKLVAKMERVAILLENERRAIADLKIENLTAGVVMKTSYTEVSVKLQDIIITDMNPETIHPTIISVIGGNAIACQIVLYNLNETSVYNSDDMKIDVSMGCVKIIFLNWFVNSVLSFLDNFQAAQRAIADASSAAAETAKQNMVDAYANATRMKLNIKIKAPIIIVPVDSKSLDAISIDLGSLSITNNCSEIAGSATDNGGAILDEMKLELTDMKISKVIVCKEVSKDSLHVADSHSVCGVKPNDHSNMLDPTSFVLIIKRNLSSNWYKEIPEMDISGRLKSIVLNLMESDYKMLMMILSKNMSEGSDERTVIVQPASPEKTPSNCASSTTNAQLHALTDAENTGDGEASTWNAISKKAIETKPFGLDISSLQPGSPTQMINTFLKFAFQMDSIILNLFTDKNEGLASFGIHFLSLKGTKLVDESLSASIVLCDVQLDDTRPDRQNHITKFMKKRDSAGHNHEDTSKPDTSMVDIVVRITQNEMFVNLKVSSFDLILCLEYLMKILQFVSVPEDETVSKAVTSGPATTTTVSKKTVTEPTDVVPAAPSKQMTVLLRVDQPDIILVEKMDDINCLALILNTQIELRLRIQDEKQIIKGDISDLKFYICEFNPARREATKHFILQPCQIALQGNTPEEKGMHVSLTTSDIRVNISPAIIELLNKTLTTLTGSSEKEAGTLVEMPDYTDLWGVKSYKESDYWFMKIDEAEDVLTLEPVDVKEHLPEVCIVEVPSIVLVIETGLGYYTYPMLVIETKMNAEVRDWSSEISIGSSMTLGMAYYNSSMAVWEPIIEPNEREKSNGLSEYGPWELNFSLKIEKNLDDSTGQVEPKTKILVSSSDTLEMSVTKTCLDVLQDLGNAFSQAIRPEGLHKPDIVAPYIVENDTGFDVILNLKSGAFLLHSSHLPCGGTSNEDVRSGVVFQSLSTSDNDLTPQVVTTCRISPGAKAYLQGKKEDSMNAISAFNSLNKDSQNDMFLHVQIGDIDKEVTLPIHKADRRYFPLYRDTKQEPWGIISNVKTEYGSKVITISGVLKIQNHFSTTINVFRIRDGKFHDVGQVAPGASFNVPLHALYAVQKDLHFSVAGYKTSVQGIHWKDCPSDFKYTKYLQCDPMETFEPFYMTAIREREGVYHEVTSKVTMVSACYVVHLKPPLYLRNGLPIDISISVAGCTVANSNVAVEAKEVSQVDGSPARKRGDPELSPRDDFLDYGEKVVKPGDVLHLPTVKTTVKEGDNKSYLVARLIQYLEKDWSCTTEIPSTPPEFAVWTFTSYDSVDKMTLDLGVKFENRYGSLQLTVYCPYWMINKTGLMLSYRASDENVNVLYHPPDWDGPILFSFREKVFFGKKRASVRVDSGEWSDRFALDAAGSTGIVECKANDMTYEIAVHNTLTHNSLTKQIMFIPMYVMMNKAPFTIEVQEDRRPGDGWIEVQQDQCVPLWPKTDSCKLLRVRTKNDMNLSSPFKFNEVQCSLLRFNNKYGGINVDVQVTEGGIYITFMEYHAGDAPALIINHTNHVISFWEKGNVNERTLNPSEKMLYTWADPAGERTIVWNDGDKHVENDLRRDGIDQFQITTIEQCCWVSFLDGTQRVLLFTEDIGIAAEAHSANRLDKVTQEIEVDIHGIGLSLVNNLKQCDIMYIGIASSGVIWEEKKKNKYFKQMKIQEVLTMETNYQDYLRHKQVGAMENKSFYLDGANKIRIDFDEMKLYKSSAREIRRMFYPGMWIQMKSSPYQKQIHAKINRIQIDNQLADCIFPVVLAPVPPPKSVAATTALKPFVECSIVERIIPHSDVKQFKYLTMLIQEFHVKVDLLFINEIVEMVSTELTDEESRQKFADDIQRQKEPLSALVLTHSSQEQKNFYDQLHLGPLKIHISFSMAGLEPGALPGVLSTILQGVGVTLTDINDIVFRLSFFEREYNFFTQRQLTSEIVSHYAGQAVKQAYVLILGLDVIGNPYGLVVGLTKGVEDLFYEPFQGAIQGPGEFAEGLVLGVKSLFGHTVGGAAGAVSKITGAMGKGLAALTFDKEYQKKRREQLNKKPANLQEGLARSGKGLVMGVVDGVTGVFTKPISGAKSDGVEGFFKGLGQGAVGLIARPTTGFVDFASGSFDAVKRAAEMSEDVNRLRAPRFLHPDGILRPFCVREAEGNKLLKEIEKGKYANSDSFAHYEVIIEKRDVLLLSDHRLMYCVKNDIFGGWQVEWTYRWTEISSIKATERGVQIVIGEKTKKIFGMFGSSEQLKKLILIQQRVKRDNLVQIMDGLKQRSALSDK</sequence>
<proteinExistence type="inferred from homology"/>
<feature type="region of interest" description="Disordered" evidence="2">
    <location>
        <begin position="1299"/>
        <end position="1318"/>
    </location>
</feature>
<protein>
    <submittedName>
        <fullName evidence="6">Vacuolar protein sorting-associated protein 13</fullName>
    </submittedName>
</protein>
<dbReference type="EMBL" id="WJQU01000002">
    <property type="protein sequence ID" value="KAJ6641151.1"/>
    <property type="molecule type" value="Genomic_DNA"/>
</dbReference>
<evidence type="ECO:0000313" key="6">
    <source>
        <dbReference type="EMBL" id="KAJ6641151.1"/>
    </source>
</evidence>
<feature type="domain" description="VPS13-like middle region" evidence="3">
    <location>
        <begin position="135"/>
        <end position="978"/>
    </location>
</feature>
<reference evidence="6" key="1">
    <citation type="submission" date="2022-07" db="EMBL/GenBank/DDBJ databases">
        <authorList>
            <person name="Trinca V."/>
            <person name="Uliana J.V.C."/>
            <person name="Torres T.T."/>
            <person name="Ward R.J."/>
            <person name="Monesi N."/>
        </authorList>
    </citation>
    <scope>NUCLEOTIDE SEQUENCE</scope>
    <source>
        <strain evidence="6">HSMRA1968</strain>
        <tissue evidence="6">Whole embryos</tissue>
    </source>
</reference>
<dbReference type="InterPro" id="IPR056748">
    <property type="entry name" value="VPS13-like_C"/>
</dbReference>
<dbReference type="Pfam" id="PF25037">
    <property type="entry name" value="VPS13_C"/>
    <property type="match status" value="1"/>
</dbReference>
<evidence type="ECO:0000259" key="3">
    <source>
        <dbReference type="Pfam" id="PF25033"/>
    </source>
</evidence>
<dbReference type="GO" id="GO:0006623">
    <property type="term" value="P:protein targeting to vacuole"/>
    <property type="evidence" value="ECO:0007669"/>
    <property type="project" value="TreeGrafter"/>
</dbReference>
<evidence type="ECO:0000259" key="4">
    <source>
        <dbReference type="Pfam" id="PF25036"/>
    </source>
</evidence>
<evidence type="ECO:0000256" key="2">
    <source>
        <dbReference type="SAM" id="MobiDB-lite"/>
    </source>
</evidence>
<evidence type="ECO:0000259" key="5">
    <source>
        <dbReference type="Pfam" id="PF25037"/>
    </source>
</evidence>
<name>A0A9Q0N1I2_9DIPT</name>
<organism evidence="6 7">
    <name type="scientific">Pseudolycoriella hygida</name>
    <dbReference type="NCBI Taxonomy" id="35572"/>
    <lineage>
        <taxon>Eukaryota</taxon>
        <taxon>Metazoa</taxon>
        <taxon>Ecdysozoa</taxon>
        <taxon>Arthropoda</taxon>
        <taxon>Hexapoda</taxon>
        <taxon>Insecta</taxon>
        <taxon>Pterygota</taxon>
        <taxon>Neoptera</taxon>
        <taxon>Endopterygota</taxon>
        <taxon>Diptera</taxon>
        <taxon>Nematocera</taxon>
        <taxon>Sciaroidea</taxon>
        <taxon>Sciaridae</taxon>
        <taxon>Pseudolycoriella</taxon>
    </lineage>
</organism>
<comment type="caution">
    <text evidence="6">The sequence shown here is derived from an EMBL/GenBank/DDBJ whole genome shotgun (WGS) entry which is preliminary data.</text>
</comment>
<dbReference type="InterPro" id="IPR009543">
    <property type="entry name" value="VPS13_VAB"/>
</dbReference>
<dbReference type="GO" id="GO:0045053">
    <property type="term" value="P:protein retention in Golgi apparatus"/>
    <property type="evidence" value="ECO:0007669"/>
    <property type="project" value="TreeGrafter"/>
</dbReference>
<evidence type="ECO:0000256" key="1">
    <source>
        <dbReference type="ARBA" id="ARBA00006545"/>
    </source>
</evidence>